<dbReference type="EMBL" id="GECL01002639">
    <property type="protein sequence ID" value="JAP03485.1"/>
    <property type="molecule type" value="Transcribed_RNA"/>
</dbReference>
<keyword evidence="6" id="KW-0687">Ribonucleoprotein</keyword>
<evidence type="ECO:0000256" key="8">
    <source>
        <dbReference type="ARBA" id="ARBA00042721"/>
    </source>
</evidence>
<dbReference type="InterPro" id="IPR052473">
    <property type="entry name" value="mtLSU_mL53"/>
</dbReference>
<keyword evidence="3" id="KW-0809">Transit peptide</keyword>
<evidence type="ECO:0000256" key="5">
    <source>
        <dbReference type="ARBA" id="ARBA00023128"/>
    </source>
</evidence>
<dbReference type="PANTHER" id="PTHR33618">
    <property type="entry name" value="39S RIBOSOMAL PROTEIN L53, MITOCHONDRIAL"/>
    <property type="match status" value="1"/>
</dbReference>
<comment type="subcellular location">
    <subcellularLocation>
        <location evidence="1">Mitochondrion</location>
    </subcellularLocation>
</comment>
<dbReference type="Pfam" id="PF10780">
    <property type="entry name" value="MRP_L53"/>
    <property type="match status" value="1"/>
</dbReference>
<dbReference type="GO" id="GO:0005762">
    <property type="term" value="C:mitochondrial large ribosomal subunit"/>
    <property type="evidence" value="ECO:0007669"/>
    <property type="project" value="TreeGrafter"/>
</dbReference>
<accession>A0A0V0G661</accession>
<proteinExistence type="inferred from homology"/>
<evidence type="ECO:0000313" key="9">
    <source>
        <dbReference type="EMBL" id="JAP03485.1"/>
    </source>
</evidence>
<evidence type="ECO:0000256" key="6">
    <source>
        <dbReference type="ARBA" id="ARBA00023274"/>
    </source>
</evidence>
<evidence type="ECO:0000256" key="4">
    <source>
        <dbReference type="ARBA" id="ARBA00022980"/>
    </source>
</evidence>
<evidence type="ECO:0000256" key="1">
    <source>
        <dbReference type="ARBA" id="ARBA00004173"/>
    </source>
</evidence>
<dbReference type="Gene3D" id="3.40.30.10">
    <property type="entry name" value="Glutaredoxin"/>
    <property type="match status" value="1"/>
</dbReference>
<dbReference type="AlphaFoldDB" id="A0A0V0G661"/>
<comment type="similarity">
    <text evidence="2">Belongs to the mitochondrion-specific ribosomal protein mL53 family.</text>
</comment>
<dbReference type="InterPro" id="IPR019716">
    <property type="entry name" value="Ribosomal_mL53"/>
</dbReference>
<organism evidence="9">
    <name type="scientific">Triatoma dimidiata</name>
    <name type="common">Kissing bug</name>
    <name type="synonym">Meccus dimidiatus</name>
    <dbReference type="NCBI Taxonomy" id="72491"/>
    <lineage>
        <taxon>Eukaryota</taxon>
        <taxon>Metazoa</taxon>
        <taxon>Ecdysozoa</taxon>
        <taxon>Arthropoda</taxon>
        <taxon>Hexapoda</taxon>
        <taxon>Insecta</taxon>
        <taxon>Pterygota</taxon>
        <taxon>Neoptera</taxon>
        <taxon>Paraneoptera</taxon>
        <taxon>Hemiptera</taxon>
        <taxon>Heteroptera</taxon>
        <taxon>Panheteroptera</taxon>
        <taxon>Cimicomorpha</taxon>
        <taxon>Reduviidae</taxon>
        <taxon>Triatominae</taxon>
        <taxon>Triatoma</taxon>
    </lineage>
</organism>
<keyword evidence="4 9" id="KW-0689">Ribosomal protein</keyword>
<dbReference type="PANTHER" id="PTHR33618:SF1">
    <property type="entry name" value="LARGE RIBOSOMAL SUBUNIT PROTEIN ML53"/>
    <property type="match status" value="1"/>
</dbReference>
<evidence type="ECO:0000256" key="3">
    <source>
        <dbReference type="ARBA" id="ARBA00022946"/>
    </source>
</evidence>
<reference evidence="9" key="1">
    <citation type="journal article" date="2018" name="J. Proteomics">
        <title>Exploring the molecular complexity of Triatoma dimidiata sialome.</title>
        <authorList>
            <person name="Santiago P.B."/>
            <person name="de Araujo C.N."/>
            <person name="Charneau S."/>
            <person name="Bastos I.M.D."/>
            <person name="Assumpcao T.C.F."/>
            <person name="Queiroz R.M.L."/>
            <person name="Praca Y.R."/>
            <person name="Cordeiro T.M."/>
            <person name="Garcia C.H.S."/>
            <person name="da Silva I.G."/>
            <person name="Raiol T."/>
            <person name="Motta F.N."/>
            <person name="de Araujo Oliveira J.V."/>
            <person name="de Sousa M.V."/>
            <person name="Ribeiro J.M.C."/>
            <person name="de Santana J.M."/>
        </authorList>
    </citation>
    <scope>NUCLEOTIDE SEQUENCE</scope>
    <source>
        <strain evidence="9">Santander</strain>
        <tissue evidence="9">Salivary glands</tissue>
    </source>
</reference>
<protein>
    <recommendedName>
        <fullName evidence="7">Large ribosomal subunit protein mL53</fullName>
    </recommendedName>
    <alternativeName>
        <fullName evidence="8">39S ribosomal protein L53, mitochondrial</fullName>
    </alternativeName>
</protein>
<sequence>VIKINMSIPFSGTVKLSGGISAAIYKQVKSVTLKPVKRIVFKFDPFHEKTEQTRYFMFHISIPSVLKTNLNCKIKTQIICDRSDPSINFTLANGEEIEFKSANLNALEMLTLFNKHISVLVPKEDLTVVPITTKSTKRAFGKKA</sequence>
<evidence type="ECO:0000256" key="7">
    <source>
        <dbReference type="ARBA" id="ARBA00035180"/>
    </source>
</evidence>
<keyword evidence="5" id="KW-0496">Mitochondrion</keyword>
<feature type="non-terminal residue" evidence="9">
    <location>
        <position position="1"/>
    </location>
</feature>
<evidence type="ECO:0000256" key="2">
    <source>
        <dbReference type="ARBA" id="ARBA00005557"/>
    </source>
</evidence>
<name>A0A0V0G661_TRIDM</name>